<feature type="compositionally biased region" description="Low complexity" evidence="1">
    <location>
        <begin position="396"/>
        <end position="406"/>
    </location>
</feature>
<sequence>MDKAKNLAKGGWHPPGKNGGKESWRGDNKGINQVAGWLGKGKDTHTTTAKEHTSRPLASLKDPDAFGPPPKNVNYHSGAAVPNAITPDRRGLAAPVTVEELPGQTQEQEAQKPKPPPVPYRANTTGLNTNNLPKPPVRRVGDESPQQTSSLSTKSKPSLPPRLPPRQNSNPGANTPDPPPTYTAATQQPPPQNPDINQGALGRLGKAGVSVPGLGIGSGSGSQNPTESSQHPNPWSDQLTTTSPTTTTQSQAPSLSNLGSRFSKLSTASPPPTSTSPAPPSQGTSLQQKRDALSTASMFRNDPSSVSLSDARGAASTANNFRERHGEQVAAGGKWAGAMNKKYDVAGKVGGFTGGAGGAGGAGGGQTQGQGQTSPVRDPAPSPWANEPSQGGAGGMMNSAANAAAAFSKRTPPPPPAARRPGVASPPPVPLGSKPRS</sequence>
<feature type="compositionally biased region" description="Low complexity" evidence="1">
    <location>
        <begin position="165"/>
        <end position="175"/>
    </location>
</feature>
<feature type="compositionally biased region" description="Basic and acidic residues" evidence="1">
    <location>
        <begin position="19"/>
        <end position="28"/>
    </location>
</feature>
<feature type="compositionally biased region" description="Polar residues" evidence="1">
    <location>
        <begin position="294"/>
        <end position="308"/>
    </location>
</feature>
<proteinExistence type="predicted"/>
<dbReference type="AlphaFoldDB" id="A0AAD9ZCU4"/>
<feature type="compositionally biased region" description="Gly residues" evidence="1">
    <location>
        <begin position="348"/>
        <end position="368"/>
    </location>
</feature>
<feature type="region of interest" description="Disordered" evidence="1">
    <location>
        <begin position="1"/>
        <end position="333"/>
    </location>
</feature>
<reference evidence="2" key="1">
    <citation type="submission" date="2022-11" db="EMBL/GenBank/DDBJ databases">
        <title>Chromosomal genome sequence assembly and mating type (MAT) locus characterization of the leprose asexual lichenized fungus Lepraria neglecta (Nyl.) Erichsen.</title>
        <authorList>
            <person name="Allen J.L."/>
            <person name="Pfeffer B."/>
        </authorList>
    </citation>
    <scope>NUCLEOTIDE SEQUENCE</scope>
    <source>
        <strain evidence="2">Allen 5258</strain>
    </source>
</reference>
<feature type="compositionally biased region" description="Low complexity" evidence="1">
    <location>
        <begin position="238"/>
        <end position="256"/>
    </location>
</feature>
<comment type="caution">
    <text evidence="2">The sequence shown here is derived from an EMBL/GenBank/DDBJ whole genome shotgun (WGS) entry which is preliminary data.</text>
</comment>
<keyword evidence="3" id="KW-1185">Reference proteome</keyword>
<feature type="region of interest" description="Disordered" evidence="1">
    <location>
        <begin position="348"/>
        <end position="437"/>
    </location>
</feature>
<name>A0AAD9ZCU4_9LECA</name>
<feature type="compositionally biased region" description="Pro residues" evidence="1">
    <location>
        <begin position="411"/>
        <end position="430"/>
    </location>
</feature>
<accession>A0AAD9ZCU4</accession>
<evidence type="ECO:0000256" key="1">
    <source>
        <dbReference type="SAM" id="MobiDB-lite"/>
    </source>
</evidence>
<evidence type="ECO:0000313" key="3">
    <source>
        <dbReference type="Proteomes" id="UP001276659"/>
    </source>
</evidence>
<dbReference type="EMBL" id="JASNWA010000006">
    <property type="protein sequence ID" value="KAK3174442.1"/>
    <property type="molecule type" value="Genomic_DNA"/>
</dbReference>
<feature type="compositionally biased region" description="Pro residues" evidence="1">
    <location>
        <begin position="269"/>
        <end position="280"/>
    </location>
</feature>
<feature type="compositionally biased region" description="Basic and acidic residues" evidence="1">
    <location>
        <begin position="40"/>
        <end position="54"/>
    </location>
</feature>
<organism evidence="2 3">
    <name type="scientific">Lepraria neglecta</name>
    <dbReference type="NCBI Taxonomy" id="209136"/>
    <lineage>
        <taxon>Eukaryota</taxon>
        <taxon>Fungi</taxon>
        <taxon>Dikarya</taxon>
        <taxon>Ascomycota</taxon>
        <taxon>Pezizomycotina</taxon>
        <taxon>Lecanoromycetes</taxon>
        <taxon>OSLEUM clade</taxon>
        <taxon>Lecanoromycetidae</taxon>
        <taxon>Lecanorales</taxon>
        <taxon>Lecanorineae</taxon>
        <taxon>Stereocaulaceae</taxon>
        <taxon>Lepraria</taxon>
    </lineage>
</organism>
<gene>
    <name evidence="2" type="ORF">OEA41_001688</name>
</gene>
<evidence type="ECO:0000313" key="2">
    <source>
        <dbReference type="EMBL" id="KAK3174442.1"/>
    </source>
</evidence>
<feature type="compositionally biased region" description="Polar residues" evidence="1">
    <location>
        <begin position="221"/>
        <end position="237"/>
    </location>
</feature>
<feature type="compositionally biased region" description="Low complexity" evidence="1">
    <location>
        <begin position="144"/>
        <end position="157"/>
    </location>
</feature>
<protein>
    <submittedName>
        <fullName evidence="2">Uncharacterized protein</fullName>
    </submittedName>
</protein>
<feature type="compositionally biased region" description="Polar residues" evidence="1">
    <location>
        <begin position="122"/>
        <end position="132"/>
    </location>
</feature>
<dbReference type="Proteomes" id="UP001276659">
    <property type="component" value="Unassembled WGS sequence"/>
</dbReference>